<dbReference type="STRING" id="626940.BHW43_08005"/>
<dbReference type="Gene3D" id="3.10.290.10">
    <property type="entry name" value="RNA-binding S4 domain"/>
    <property type="match status" value="1"/>
</dbReference>
<evidence type="ECO:0000256" key="8">
    <source>
        <dbReference type="ARBA" id="ARBA00023146"/>
    </source>
</evidence>
<dbReference type="FunFam" id="1.10.240.10:FF:000001">
    <property type="entry name" value="Tyrosine--tRNA ligase"/>
    <property type="match status" value="1"/>
</dbReference>
<evidence type="ECO:0000256" key="9">
    <source>
        <dbReference type="ARBA" id="ARBA00048248"/>
    </source>
</evidence>
<dbReference type="InterPro" id="IPR001412">
    <property type="entry name" value="aa-tRNA-synth_I_CS"/>
</dbReference>
<dbReference type="PRINTS" id="PR01040">
    <property type="entry name" value="TRNASYNTHTYR"/>
</dbReference>
<dbReference type="Gene3D" id="1.10.240.10">
    <property type="entry name" value="Tyrosyl-Transfer RNA Synthetase"/>
    <property type="match status" value="1"/>
</dbReference>
<reference evidence="14 15" key="1">
    <citation type="journal article" date="2016" name="Nat. Biotechnol.">
        <title>Measurement of bacterial replication rates in microbial communities.</title>
        <authorList>
            <person name="Brown C.T."/>
            <person name="Olm M.R."/>
            <person name="Thomas B.C."/>
            <person name="Banfield J.F."/>
        </authorList>
    </citation>
    <scope>NUCLEOTIDE SEQUENCE [LARGE SCALE GENOMIC DNA]</scope>
    <source>
        <strain evidence="14">46_33</strain>
    </source>
</reference>
<dbReference type="GO" id="GO:0042803">
    <property type="term" value="F:protein homodimerization activity"/>
    <property type="evidence" value="ECO:0007669"/>
    <property type="project" value="UniProtKB-ARBA"/>
</dbReference>
<keyword evidence="4 11" id="KW-0547">Nucleotide-binding</keyword>
<dbReference type="CDD" id="cd00805">
    <property type="entry name" value="TyrRS_core"/>
    <property type="match status" value="1"/>
</dbReference>
<dbReference type="GO" id="GO:0005524">
    <property type="term" value="F:ATP binding"/>
    <property type="evidence" value="ECO:0007669"/>
    <property type="project" value="UniProtKB-UniRule"/>
</dbReference>
<keyword evidence="3 11" id="KW-0436">Ligase</keyword>
<organism evidence="14 15">
    <name type="scientific">Phascolarctobacterium succinatutens</name>
    <dbReference type="NCBI Taxonomy" id="626940"/>
    <lineage>
        <taxon>Bacteria</taxon>
        <taxon>Bacillati</taxon>
        <taxon>Bacillota</taxon>
        <taxon>Negativicutes</taxon>
        <taxon>Acidaminococcales</taxon>
        <taxon>Acidaminococcaceae</taxon>
        <taxon>Phascolarctobacterium</taxon>
    </lineage>
</organism>
<evidence type="ECO:0000256" key="6">
    <source>
        <dbReference type="ARBA" id="ARBA00022884"/>
    </source>
</evidence>
<dbReference type="SUPFAM" id="SSF55174">
    <property type="entry name" value="Alpha-L RNA-binding motif"/>
    <property type="match status" value="1"/>
</dbReference>
<dbReference type="EMBL" id="MNTG01000036">
    <property type="protein sequence ID" value="OLA36935.1"/>
    <property type="molecule type" value="Genomic_DNA"/>
</dbReference>
<feature type="short sequence motif" description="'HIGH' region" evidence="11">
    <location>
        <begin position="40"/>
        <end position="49"/>
    </location>
</feature>
<gene>
    <name evidence="11" type="primary">tyrS</name>
    <name evidence="14" type="ORF">BHW43_08005</name>
</gene>
<dbReference type="PANTHER" id="PTHR11766">
    <property type="entry name" value="TYROSYL-TRNA SYNTHETASE"/>
    <property type="match status" value="1"/>
</dbReference>
<sequence length="408" mass="46465">MMSVYDVLMERGFIKQMSHEDEIKELLEKEKITFYIGFDPTADSLHVGHFIALMMMSHMQRAGHRPIVLLGGGTGMVGDPSGKDEMRKMLTPEFIAHNIACFKKQMSRFIDFGEDKAIIVNNADWLLDLNYVQLLREVGVHFTVNRMLAAECFKKRWEKGLTFFEFNYMIMQGYDFWKLHHDHNCIMELGGDDQWSNMLAGVELIRRKDQKPAYCMTCKLLTTSDGRKMGKTEKGALWLDPEKTSPYDFYQYWRNVADSDVENCLCLLTFLPMDEVRRLSALKDAAINEAKKVLAYEVTKLVHGEDAARQAQEATEALFGGNAKDMSNVPAIEITPEDMTAKIIDVLTTAKVFSSKREARQLIAQGGLTVADTVLQDAEACLSADMFDADKSLLIRKGKKKYFRLLVK</sequence>
<evidence type="ECO:0000256" key="4">
    <source>
        <dbReference type="ARBA" id="ARBA00022741"/>
    </source>
</evidence>
<dbReference type="SUPFAM" id="SSF52374">
    <property type="entry name" value="Nucleotidylyl transferase"/>
    <property type="match status" value="1"/>
</dbReference>
<dbReference type="EC" id="6.1.1.1" evidence="11"/>
<dbReference type="InterPro" id="IPR024107">
    <property type="entry name" value="Tyr-tRNA-ligase_bac_1"/>
</dbReference>
<keyword evidence="2 11" id="KW-0963">Cytoplasm</keyword>
<dbReference type="AlphaFoldDB" id="A0A1Q6R3I4"/>
<dbReference type="GO" id="GO:0006437">
    <property type="term" value="P:tyrosyl-tRNA aminoacylation"/>
    <property type="evidence" value="ECO:0007669"/>
    <property type="project" value="UniProtKB-UniRule"/>
</dbReference>
<dbReference type="InterPro" id="IPR036986">
    <property type="entry name" value="S4_RNA-bd_sf"/>
</dbReference>
<dbReference type="InterPro" id="IPR002307">
    <property type="entry name" value="Tyr-tRNA-ligase"/>
</dbReference>
<feature type="domain" description="Tyrosine--tRNA ligase SYY-like C-terminal" evidence="13">
    <location>
        <begin position="326"/>
        <end position="403"/>
    </location>
</feature>
<comment type="catalytic activity">
    <reaction evidence="9 11">
        <text>tRNA(Tyr) + L-tyrosine + ATP = L-tyrosyl-tRNA(Tyr) + AMP + diphosphate + H(+)</text>
        <dbReference type="Rhea" id="RHEA:10220"/>
        <dbReference type="Rhea" id="RHEA-COMP:9706"/>
        <dbReference type="Rhea" id="RHEA-COMP:9707"/>
        <dbReference type="ChEBI" id="CHEBI:15378"/>
        <dbReference type="ChEBI" id="CHEBI:30616"/>
        <dbReference type="ChEBI" id="CHEBI:33019"/>
        <dbReference type="ChEBI" id="CHEBI:58315"/>
        <dbReference type="ChEBI" id="CHEBI:78442"/>
        <dbReference type="ChEBI" id="CHEBI:78536"/>
        <dbReference type="ChEBI" id="CHEBI:456215"/>
        <dbReference type="EC" id="6.1.1.1"/>
    </reaction>
</comment>
<evidence type="ECO:0000256" key="10">
    <source>
        <dbReference type="ARBA" id="ARBA00060965"/>
    </source>
</evidence>
<evidence type="ECO:0000313" key="14">
    <source>
        <dbReference type="EMBL" id="OLA36935.1"/>
    </source>
</evidence>
<evidence type="ECO:0000259" key="13">
    <source>
        <dbReference type="Pfam" id="PF22421"/>
    </source>
</evidence>
<dbReference type="InterPro" id="IPR014729">
    <property type="entry name" value="Rossmann-like_a/b/a_fold"/>
</dbReference>
<dbReference type="HAMAP" id="MF_02006">
    <property type="entry name" value="Tyr_tRNA_synth_type1"/>
    <property type="match status" value="1"/>
</dbReference>
<comment type="function">
    <text evidence="11">Catalyzes the attachment of tyrosine to tRNA(Tyr) in a two-step reaction: tyrosine is first activated by ATP to form Tyr-AMP and then transferred to the acceptor end of tRNA(Tyr).</text>
</comment>
<keyword evidence="5 11" id="KW-0067">ATP-binding</keyword>
<comment type="similarity">
    <text evidence="10 11">Belongs to the class-I aminoacyl-tRNA synthetase family. TyrS type 1 subfamily.</text>
</comment>
<keyword evidence="8 11" id="KW-0030">Aminoacyl-tRNA synthetase</keyword>
<comment type="caution">
    <text evidence="14">The sequence shown here is derived from an EMBL/GenBank/DDBJ whole genome shotgun (WGS) entry which is preliminary data.</text>
</comment>
<dbReference type="PROSITE" id="PS50889">
    <property type="entry name" value="S4"/>
    <property type="match status" value="1"/>
</dbReference>
<evidence type="ECO:0000256" key="1">
    <source>
        <dbReference type="ARBA" id="ARBA00004496"/>
    </source>
</evidence>
<dbReference type="Gene3D" id="3.40.50.620">
    <property type="entry name" value="HUPs"/>
    <property type="match status" value="1"/>
</dbReference>
<feature type="binding site" evidence="11">
    <location>
        <position position="231"/>
    </location>
    <ligand>
        <name>ATP</name>
        <dbReference type="ChEBI" id="CHEBI:30616"/>
    </ligand>
</feature>
<feature type="short sequence motif" description="'KMSKS' region" evidence="11">
    <location>
        <begin position="228"/>
        <end position="232"/>
    </location>
</feature>
<dbReference type="FunFam" id="3.40.50.620:FF:000008">
    <property type="entry name" value="Tyrosine--tRNA ligase"/>
    <property type="match status" value="1"/>
</dbReference>
<feature type="binding site" evidence="11">
    <location>
        <position position="172"/>
    </location>
    <ligand>
        <name>L-tyrosine</name>
        <dbReference type="ChEBI" id="CHEBI:58315"/>
    </ligand>
</feature>
<protein>
    <recommendedName>
        <fullName evidence="11">Tyrosine--tRNA ligase</fullName>
        <ecNumber evidence="11">6.1.1.1</ecNumber>
    </recommendedName>
    <alternativeName>
        <fullName evidence="11">Tyrosyl-tRNA synthetase</fullName>
        <shortName evidence="11">TyrRS</shortName>
    </alternativeName>
</protein>
<evidence type="ECO:0000313" key="15">
    <source>
        <dbReference type="Proteomes" id="UP000186777"/>
    </source>
</evidence>
<dbReference type="GO" id="GO:0003723">
    <property type="term" value="F:RNA binding"/>
    <property type="evidence" value="ECO:0007669"/>
    <property type="project" value="UniProtKB-KW"/>
</dbReference>
<dbReference type="Proteomes" id="UP000186777">
    <property type="component" value="Unassembled WGS sequence"/>
</dbReference>
<name>A0A1Q6R3I4_9FIRM</name>
<dbReference type="PANTHER" id="PTHR11766:SF0">
    <property type="entry name" value="TYROSINE--TRNA LIGASE, MITOCHONDRIAL"/>
    <property type="match status" value="1"/>
</dbReference>
<evidence type="ECO:0000256" key="11">
    <source>
        <dbReference type="HAMAP-Rule" id="MF_02006"/>
    </source>
</evidence>
<evidence type="ECO:0000256" key="7">
    <source>
        <dbReference type="ARBA" id="ARBA00022917"/>
    </source>
</evidence>
<comment type="subunit">
    <text evidence="11">Homodimer.</text>
</comment>
<dbReference type="GO" id="GO:0005829">
    <property type="term" value="C:cytosol"/>
    <property type="evidence" value="ECO:0007669"/>
    <property type="project" value="TreeGrafter"/>
</dbReference>
<dbReference type="InterPro" id="IPR024088">
    <property type="entry name" value="Tyr-tRNA-ligase_bac-type"/>
</dbReference>
<dbReference type="NCBIfam" id="TIGR00234">
    <property type="entry name" value="tyrS"/>
    <property type="match status" value="1"/>
</dbReference>
<dbReference type="InterPro" id="IPR054608">
    <property type="entry name" value="SYY-like_C"/>
</dbReference>
<keyword evidence="6 12" id="KW-0694">RNA-binding</keyword>
<accession>A0A1Q6R3I4</accession>
<feature type="binding site" evidence="11">
    <location>
        <position position="168"/>
    </location>
    <ligand>
        <name>L-tyrosine</name>
        <dbReference type="ChEBI" id="CHEBI:58315"/>
    </ligand>
</feature>
<dbReference type="Pfam" id="PF22421">
    <property type="entry name" value="SYY_C-terminal"/>
    <property type="match status" value="1"/>
</dbReference>
<dbReference type="PROSITE" id="PS00178">
    <property type="entry name" value="AA_TRNA_LIGASE_I"/>
    <property type="match status" value="1"/>
</dbReference>
<keyword evidence="7 11" id="KW-0648">Protein biosynthesis</keyword>
<proteinExistence type="inferred from homology"/>
<evidence type="ECO:0000256" key="12">
    <source>
        <dbReference type="PROSITE-ProRule" id="PRU00182"/>
    </source>
</evidence>
<feature type="binding site" evidence="11">
    <location>
        <position position="35"/>
    </location>
    <ligand>
        <name>L-tyrosine</name>
        <dbReference type="ChEBI" id="CHEBI:58315"/>
    </ligand>
</feature>
<comment type="subcellular location">
    <subcellularLocation>
        <location evidence="1 11">Cytoplasm</location>
    </subcellularLocation>
</comment>
<dbReference type="InterPro" id="IPR002305">
    <property type="entry name" value="aa-tRNA-synth_Ic"/>
</dbReference>
<dbReference type="Pfam" id="PF00579">
    <property type="entry name" value="tRNA-synt_1b"/>
    <property type="match status" value="1"/>
</dbReference>
<evidence type="ECO:0000256" key="3">
    <source>
        <dbReference type="ARBA" id="ARBA00022598"/>
    </source>
</evidence>
<dbReference type="GO" id="GO:0004831">
    <property type="term" value="F:tyrosine-tRNA ligase activity"/>
    <property type="evidence" value="ECO:0007669"/>
    <property type="project" value="UniProtKB-UniRule"/>
</dbReference>
<evidence type="ECO:0000256" key="2">
    <source>
        <dbReference type="ARBA" id="ARBA00022490"/>
    </source>
</evidence>
<evidence type="ECO:0000256" key="5">
    <source>
        <dbReference type="ARBA" id="ARBA00022840"/>
    </source>
</evidence>